<protein>
    <submittedName>
        <fullName evidence="1">Uncharacterized protein</fullName>
    </submittedName>
</protein>
<accession>A0ABQ1XC33</accession>
<comment type="caution">
    <text evidence="1">The sequence shown here is derived from an EMBL/GenBank/DDBJ whole genome shotgun (WGS) entry which is preliminary data.</text>
</comment>
<sequence length="129" mass="14562">MAKDTRPYFTLTNEYPRHRKIRALSDRAFRLHVELIADCNDARSDGKFTKLELNNRGPKAGKELIEAGLVTALEDGTYELHDYLAHQHSRVQIETYQANKAEAGAFGAHVRHHKKKGVTDPGCHHCQTG</sequence>
<dbReference type="Proteomes" id="UP000596938">
    <property type="component" value="Unassembled WGS sequence"/>
</dbReference>
<proteinExistence type="predicted"/>
<evidence type="ECO:0000313" key="2">
    <source>
        <dbReference type="Proteomes" id="UP000596938"/>
    </source>
</evidence>
<dbReference type="EMBL" id="BMKU01000001">
    <property type="protein sequence ID" value="GGG83816.1"/>
    <property type="molecule type" value="Genomic_DNA"/>
</dbReference>
<organism evidence="1 2">
    <name type="scientific">Pseudarthrobacter polychromogenes</name>
    <dbReference type="NCBI Taxonomy" id="1676"/>
    <lineage>
        <taxon>Bacteria</taxon>
        <taxon>Bacillati</taxon>
        <taxon>Actinomycetota</taxon>
        <taxon>Actinomycetes</taxon>
        <taxon>Micrococcales</taxon>
        <taxon>Micrococcaceae</taxon>
        <taxon>Pseudarthrobacter</taxon>
    </lineage>
</organism>
<dbReference type="RefSeq" id="WP_188808658.1">
    <property type="nucleotide sequence ID" value="NZ_BAAAWV010000001.1"/>
</dbReference>
<name>A0ABQ1XC33_9MICC</name>
<gene>
    <name evidence="1" type="ORF">GCM10011577_01580</name>
</gene>
<keyword evidence="2" id="KW-1185">Reference proteome</keyword>
<reference evidence="2" key="1">
    <citation type="journal article" date="2019" name="Int. J. Syst. Evol. Microbiol.">
        <title>The Global Catalogue of Microorganisms (GCM) 10K type strain sequencing project: providing services to taxonomists for standard genome sequencing and annotation.</title>
        <authorList>
            <consortium name="The Broad Institute Genomics Platform"/>
            <consortium name="The Broad Institute Genome Sequencing Center for Infectious Disease"/>
            <person name="Wu L."/>
            <person name="Ma J."/>
        </authorList>
    </citation>
    <scope>NUCLEOTIDE SEQUENCE [LARGE SCALE GENOMIC DNA]</scope>
    <source>
        <strain evidence="2">CGMCC 1.1927</strain>
    </source>
</reference>
<evidence type="ECO:0000313" key="1">
    <source>
        <dbReference type="EMBL" id="GGG83816.1"/>
    </source>
</evidence>